<accession>A0A953LDV5</accession>
<dbReference type="PANTHER" id="PTHR23530:SF1">
    <property type="entry name" value="PERMEASE, MAJOR FACILITATOR SUPERFAMILY-RELATED"/>
    <property type="match status" value="1"/>
</dbReference>
<feature type="transmembrane region" description="Helical" evidence="2">
    <location>
        <begin position="357"/>
        <end position="379"/>
    </location>
</feature>
<feature type="transmembrane region" description="Helical" evidence="2">
    <location>
        <begin position="163"/>
        <end position="180"/>
    </location>
</feature>
<protein>
    <recommendedName>
        <fullName evidence="5">MFS transporter</fullName>
    </recommendedName>
</protein>
<dbReference type="InterPro" id="IPR036259">
    <property type="entry name" value="MFS_trans_sf"/>
</dbReference>
<comment type="caution">
    <text evidence="3">The sequence shown here is derived from an EMBL/GenBank/DDBJ whole genome shotgun (WGS) entry which is preliminary data.</text>
</comment>
<dbReference type="AlphaFoldDB" id="A0A953LDV5"/>
<evidence type="ECO:0000313" key="3">
    <source>
        <dbReference type="EMBL" id="MBY6275840.1"/>
    </source>
</evidence>
<evidence type="ECO:0008006" key="5">
    <source>
        <dbReference type="Google" id="ProtNLM"/>
    </source>
</evidence>
<evidence type="ECO:0000256" key="2">
    <source>
        <dbReference type="SAM" id="Phobius"/>
    </source>
</evidence>
<keyword evidence="2" id="KW-0472">Membrane</keyword>
<feature type="transmembrane region" description="Helical" evidence="2">
    <location>
        <begin position="38"/>
        <end position="58"/>
    </location>
</feature>
<feature type="transmembrane region" description="Helical" evidence="2">
    <location>
        <begin position="186"/>
        <end position="205"/>
    </location>
</feature>
<dbReference type="Proteomes" id="UP000732377">
    <property type="component" value="Unassembled WGS sequence"/>
</dbReference>
<dbReference type="SUPFAM" id="SSF103473">
    <property type="entry name" value="MFS general substrate transporter"/>
    <property type="match status" value="1"/>
</dbReference>
<dbReference type="PANTHER" id="PTHR23530">
    <property type="entry name" value="TRANSPORT PROTEIN-RELATED"/>
    <property type="match status" value="1"/>
</dbReference>
<proteinExistence type="predicted"/>
<dbReference type="InterPro" id="IPR053160">
    <property type="entry name" value="MFS_DHA3_Transporter"/>
</dbReference>
<evidence type="ECO:0000256" key="1">
    <source>
        <dbReference type="ARBA" id="ARBA00004651"/>
    </source>
</evidence>
<comment type="subcellular location">
    <subcellularLocation>
        <location evidence="1">Cell membrane</location>
        <topology evidence="1">Multi-pass membrane protein</topology>
    </subcellularLocation>
</comment>
<dbReference type="Pfam" id="PF07690">
    <property type="entry name" value="MFS_1"/>
    <property type="match status" value="1"/>
</dbReference>
<keyword evidence="2" id="KW-0812">Transmembrane</keyword>
<dbReference type="GO" id="GO:0005886">
    <property type="term" value="C:plasma membrane"/>
    <property type="evidence" value="ECO:0007669"/>
    <property type="project" value="UniProtKB-SubCell"/>
</dbReference>
<keyword evidence="2" id="KW-1133">Transmembrane helix</keyword>
<reference evidence="3" key="1">
    <citation type="submission" date="2017-11" db="EMBL/GenBank/DDBJ databases">
        <title>Three new genomes from thermophilic consortium.</title>
        <authorList>
            <person name="Quaggio R."/>
            <person name="Amgarten D."/>
            <person name="Setubal J.C."/>
        </authorList>
    </citation>
    <scope>NUCLEOTIDE SEQUENCE</scope>
    <source>
        <strain evidence="3">ZCTH01-B2</strain>
    </source>
</reference>
<dbReference type="GO" id="GO:0022857">
    <property type="term" value="F:transmembrane transporter activity"/>
    <property type="evidence" value="ECO:0007669"/>
    <property type="project" value="InterPro"/>
</dbReference>
<name>A0A953LDV5_SYMTR</name>
<sequence length="417" mass="43394">MRLSRRARRGVTGESGDASFRAQSKGRRSIMRRNLHRYYVYTVLSSLAFTWTTWFVFVDSRGGNPGWAESAFHLAILLGEVPTGVVADLLGRRRSMLIGLVLGAASFFGYGLIRDTLTACLMLGITGLSLTFISGADAALLYETAAALGGEDFARRATARASALQMMALAAAPVVAGWLAERHPAAPFFAHGAVNLLAAVVVWRMQEPPAPAAPAGRPEGPWAHTLAALAFLRRHPGVLGMVAFAWVYEAAASMVSQFGQVYLPALGLSMLGAGVVFSAGRLLGAAGGWVAARLQGGGADRWLRWGPLGQAALILLAGLARTAGGGVALAVNEGVDGLVYPLLSARINQAVPSAQRATILSFQSLGSSLLIALAFPAAAALPSVFTVYAIVGGALAAAALGWALPRQRAAVPAPEGR</sequence>
<feature type="transmembrane region" description="Helical" evidence="2">
    <location>
        <begin position="385"/>
        <end position="404"/>
    </location>
</feature>
<feature type="transmembrane region" description="Helical" evidence="2">
    <location>
        <begin position="97"/>
        <end position="113"/>
    </location>
</feature>
<dbReference type="InterPro" id="IPR011701">
    <property type="entry name" value="MFS"/>
</dbReference>
<feature type="transmembrane region" description="Helical" evidence="2">
    <location>
        <begin position="119"/>
        <end position="142"/>
    </location>
</feature>
<organism evidence="3 4">
    <name type="scientific">Symbiobacterium thermophilum</name>
    <dbReference type="NCBI Taxonomy" id="2734"/>
    <lineage>
        <taxon>Bacteria</taxon>
        <taxon>Bacillati</taxon>
        <taxon>Bacillota</taxon>
        <taxon>Clostridia</taxon>
        <taxon>Eubacteriales</taxon>
        <taxon>Symbiobacteriaceae</taxon>
        <taxon>Symbiobacterium</taxon>
    </lineage>
</organism>
<gene>
    <name evidence="3" type="ORF">CWE10_06390</name>
</gene>
<feature type="transmembrane region" description="Helical" evidence="2">
    <location>
        <begin position="268"/>
        <end position="290"/>
    </location>
</feature>
<dbReference type="Gene3D" id="1.20.1250.20">
    <property type="entry name" value="MFS general substrate transporter like domains"/>
    <property type="match status" value="1"/>
</dbReference>
<dbReference type="EMBL" id="PIUK01000043">
    <property type="protein sequence ID" value="MBY6275840.1"/>
    <property type="molecule type" value="Genomic_DNA"/>
</dbReference>
<evidence type="ECO:0000313" key="4">
    <source>
        <dbReference type="Proteomes" id="UP000732377"/>
    </source>
</evidence>